<dbReference type="GO" id="GO:0009116">
    <property type="term" value="P:nucleoside metabolic process"/>
    <property type="evidence" value="ECO:0007669"/>
    <property type="project" value="InterPro"/>
</dbReference>
<protein>
    <recommendedName>
        <fullName evidence="2">Nucleoside phosphorylase domain-containing protein</fullName>
    </recommendedName>
</protein>
<dbReference type="InterPro" id="IPR035994">
    <property type="entry name" value="Nucleoside_phosphorylase_sf"/>
</dbReference>
<dbReference type="InterPro" id="IPR027417">
    <property type="entry name" value="P-loop_NTPase"/>
</dbReference>
<dbReference type="Gene3D" id="3.40.50.1580">
    <property type="entry name" value="Nucleoside phosphorylase domain"/>
    <property type="match status" value="1"/>
</dbReference>
<evidence type="ECO:0000313" key="3">
    <source>
        <dbReference type="EMBL" id="QKD03473.1"/>
    </source>
</evidence>
<reference evidence="3 4" key="1">
    <citation type="submission" date="2018-10" db="EMBL/GenBank/DDBJ databases">
        <authorList>
            <person name="Perry B.J."/>
            <person name="Sullivan J.T."/>
            <person name="Murphy R.J.T."/>
            <person name="Ramsay J.P."/>
            <person name="Ronson C.W."/>
        </authorList>
    </citation>
    <scope>NUCLEOTIDE SEQUENCE [LARGE SCALE GENOMIC DNA]</scope>
    <source>
        <strain evidence="3 4">R88b</strain>
    </source>
</reference>
<dbReference type="InterPro" id="IPR000845">
    <property type="entry name" value="Nucleoside_phosphorylase_d"/>
</dbReference>
<dbReference type="SUPFAM" id="SSF53167">
    <property type="entry name" value="Purine and uridine phosphorylases"/>
    <property type="match status" value="1"/>
</dbReference>
<gene>
    <name evidence="3" type="ORF">EB235_19820</name>
</gene>
<dbReference type="SUPFAM" id="SSF52540">
    <property type="entry name" value="P-loop containing nucleoside triphosphate hydrolases"/>
    <property type="match status" value="1"/>
</dbReference>
<feature type="region of interest" description="Disordered" evidence="1">
    <location>
        <begin position="1705"/>
        <end position="1737"/>
    </location>
</feature>
<dbReference type="CDD" id="cd00009">
    <property type="entry name" value="AAA"/>
    <property type="match status" value="1"/>
</dbReference>
<evidence type="ECO:0000259" key="2">
    <source>
        <dbReference type="Pfam" id="PF01048"/>
    </source>
</evidence>
<name>A0A6M7WRJ2_RHILI</name>
<dbReference type="GO" id="GO:0005829">
    <property type="term" value="C:cytosol"/>
    <property type="evidence" value="ECO:0007669"/>
    <property type="project" value="TreeGrafter"/>
</dbReference>
<evidence type="ECO:0000313" key="4">
    <source>
        <dbReference type="Proteomes" id="UP000503017"/>
    </source>
</evidence>
<proteinExistence type="predicted"/>
<dbReference type="EMBL" id="CP033367">
    <property type="protein sequence ID" value="QKD03473.1"/>
    <property type="molecule type" value="Genomic_DNA"/>
</dbReference>
<dbReference type="GO" id="GO:0008930">
    <property type="term" value="F:methylthioadenosine nucleosidase activity"/>
    <property type="evidence" value="ECO:0007669"/>
    <property type="project" value="TreeGrafter"/>
</dbReference>
<dbReference type="PANTHER" id="PTHR46832">
    <property type="entry name" value="5'-METHYLTHIOADENOSINE/S-ADENOSYLHOMOCYSTEINE NUCLEOSIDASE"/>
    <property type="match status" value="1"/>
</dbReference>
<organism evidence="3 4">
    <name type="scientific">Mesorhizobium loti R88b</name>
    <dbReference type="NCBI Taxonomy" id="935548"/>
    <lineage>
        <taxon>Bacteria</taxon>
        <taxon>Pseudomonadati</taxon>
        <taxon>Pseudomonadota</taxon>
        <taxon>Alphaproteobacteria</taxon>
        <taxon>Hyphomicrobiales</taxon>
        <taxon>Phyllobacteriaceae</taxon>
        <taxon>Mesorhizobium</taxon>
    </lineage>
</organism>
<feature type="compositionally biased region" description="Basic residues" evidence="1">
    <location>
        <begin position="1714"/>
        <end position="1731"/>
    </location>
</feature>
<dbReference type="RefSeq" id="WP_027029362.1">
    <property type="nucleotide sequence ID" value="NZ_CP033367.1"/>
</dbReference>
<dbReference type="GO" id="GO:0008782">
    <property type="term" value="F:adenosylhomocysteine nucleosidase activity"/>
    <property type="evidence" value="ECO:0007669"/>
    <property type="project" value="TreeGrafter"/>
</dbReference>
<evidence type="ECO:0000256" key="1">
    <source>
        <dbReference type="SAM" id="MobiDB-lite"/>
    </source>
</evidence>
<feature type="domain" description="Nucleoside phosphorylase" evidence="2">
    <location>
        <begin position="63"/>
        <end position="250"/>
    </location>
</feature>
<dbReference type="Pfam" id="PF01048">
    <property type="entry name" value="PNP_UDP_1"/>
    <property type="match status" value="1"/>
</dbReference>
<dbReference type="Proteomes" id="UP000503017">
    <property type="component" value="Chromosome"/>
</dbReference>
<dbReference type="PANTHER" id="PTHR46832:SF1">
    <property type="entry name" value="5'-METHYLTHIOADENOSINE_S-ADENOSYLHOMOCYSTEINE NUCLEOSIDASE"/>
    <property type="match status" value="1"/>
</dbReference>
<dbReference type="Gene3D" id="3.40.50.300">
    <property type="entry name" value="P-loop containing nucleotide triphosphate hydrolases"/>
    <property type="match status" value="1"/>
</dbReference>
<dbReference type="GO" id="GO:0019284">
    <property type="term" value="P:L-methionine salvage from S-adenosylmethionine"/>
    <property type="evidence" value="ECO:0007669"/>
    <property type="project" value="TreeGrafter"/>
</dbReference>
<accession>A0A6M7WRJ2</accession>
<sequence>MKLVDKAEILKDAETRGLRRALFVTALDMEMSAVRAHLTHLGSCQARDGNIVEIGQFSAPGDEWLVVVTESGAGTHAAQTAVTYASVDFGPFEVMLFVGVAASRKPEAPIGAVVVSNHVYFPYSGKYQGGEFSSRPHTFPVDPRLVGLAKKLRRDSEWQMRIRDLLRQKLPDTSVYPQPFPPGCFVAPIISVEAVSADAESELEKQISKHYGDSLALEMEGYGALYAGSLERTPSIVVRGISDMRKEKTPELDAIYQPVAAAHAAAFGFELLAAWSQSSPALRPAPAISATPESGGAEENITSASAGVESARTTLVLNFAGNATDFPKEKIDQIIDGLRSITGDPELSLVRTEVGSFHIFVSARVADIARLSAQETFRLLQEKFQSRLLGVSTESELLSTPTLGVSMLEASRPLLDWPKTLPDGTAIHRPELDHLLSLVQDSESSTTALLGLPGAGKSALLAAFGQRLHDQNIPFLAIKADLLDLDISNEEGISRSIGLDHVPSKLLLELSRTRPTVLIIDQLDALAGYVDLRTGRLNVLLNLVRKLSGSRNIHIVLSARTFEYDHDVRLRTIHAESLNLELPPWSTVLSVLEKHGIQAAGWPANAQEVMRSPQALATYLKLGERAGSEPFAKYQTMLNHLWEEHILKRPDGAKLSKLAGNIAEQMAELETMWLNSARFEENTSELDTLIALGILTRYGAAGRIGFSHQTVFEHALARAFSQQTGRLSRYILEREASLFVRPKLWAALTYLRDVEPPTYLTELRAIWSTQNLRIHLQHLLIEFLGQQSEPIDPEVLLMGDALNSAHRQIALQAIVGSDGWFGRLQHAIAAAMTIPGEDNIAAAILSRAFSSAPETVTSLLRSHWLPDKRFDRLTLFVIQSCPHWTEGVLEIASSVAARSATSPYEFDHIVGTLGASQPDMALRFVRSQLDAQLKAAIEEGQRRMALVPPEGDDDRIVWRISNSPTEPITKVIENSNGWDSLEALAREHPKDFLRILWPWFRHATDVLRDLENDTDGPGFALSYQVDFRFDGESPLDLPEHPIQGALRTAAEELAKEDEAEFLGWIDRNQYDDSTPAQRLFAYALASQPEKYADQSLQFFLQDTNRFHLGNLQDTHSTTTKLIRAASPYWSDSQVRIFEKTVFDYSPKPRSGLDASSKRYFGQRIRRLKTDLLEALPRERTSEEVKRFITEQRRQFPAQKDGVRSYGPQWIGSAIAAENLAKASDDDIINAFTELPDASGWDHPKHWMKGGNVQLSREFAEFAKSKPDRASAIIKKMTPDIGTRAAGYALDAMAEAASAELILELINHLDQRGFSGEEYRGSAARAVERLVRRDLNIDEKTIALLESWLAEKPAVPEREDSDDEDDEEIFTAATNDAKKEERQESILWGMGGLRILPHGNYPIIEVLFQIFLRNKDYLRVISMLNGQLSAENDSRIWEALLRFLPYIPSTHISELTDFLDRLFGQYPELARTHEGLRLLAQLHWKADAFVGSLLSRWDYSASASNEQGYGELVALISLVQPSLDWPKKLLNEILSKPELSNARIGAAYAAVNVWSEEEWQVACSTLLQRIIPIADKLAWVAIFDLFRLVDEITPEPHWIQLLRTIEEHLANAKGVNSSFVVERLQTLLPHSGQLVGRFARGLIANWRTELADMSTGTATVAPEFVDIAITLHRLGPDTRELGTELFEDLLQANAYTARETLDQIDNRFRSIPTSRRPRLPRRSRNARSRRQPKSVGGE</sequence>